<keyword evidence="4" id="KW-1185">Reference proteome</keyword>
<protein>
    <submittedName>
        <fullName evidence="3">Uncharacterized protein</fullName>
    </submittedName>
</protein>
<dbReference type="AlphaFoldDB" id="A0AAD5S7D2"/>
<keyword evidence="2" id="KW-0472">Membrane</keyword>
<feature type="transmembrane region" description="Helical" evidence="2">
    <location>
        <begin position="16"/>
        <end position="38"/>
    </location>
</feature>
<accession>A0AAD5S7D2</accession>
<evidence type="ECO:0000256" key="2">
    <source>
        <dbReference type="SAM" id="Phobius"/>
    </source>
</evidence>
<evidence type="ECO:0000313" key="4">
    <source>
        <dbReference type="Proteomes" id="UP001212841"/>
    </source>
</evidence>
<feature type="region of interest" description="Disordered" evidence="1">
    <location>
        <begin position="45"/>
        <end position="68"/>
    </location>
</feature>
<proteinExistence type="predicted"/>
<gene>
    <name evidence="3" type="ORF">HK097_010641</name>
</gene>
<feature type="non-terminal residue" evidence="3">
    <location>
        <position position="1"/>
    </location>
</feature>
<keyword evidence="2" id="KW-1133">Transmembrane helix</keyword>
<dbReference type="Proteomes" id="UP001212841">
    <property type="component" value="Unassembled WGS sequence"/>
</dbReference>
<evidence type="ECO:0000256" key="1">
    <source>
        <dbReference type="SAM" id="MobiDB-lite"/>
    </source>
</evidence>
<sequence>VVSTANSSENTGVKPVVGGVIGATVGVLVTALIAGVIWRLRAAKKSHPTNSGSSSDTLPETIAVSKNV</sequence>
<keyword evidence="2" id="KW-0812">Transmembrane</keyword>
<evidence type="ECO:0000313" key="3">
    <source>
        <dbReference type="EMBL" id="KAJ3048360.1"/>
    </source>
</evidence>
<dbReference type="EMBL" id="JADGJD010000805">
    <property type="protein sequence ID" value="KAJ3048360.1"/>
    <property type="molecule type" value="Genomic_DNA"/>
</dbReference>
<reference evidence="3" key="1">
    <citation type="submission" date="2020-05" db="EMBL/GenBank/DDBJ databases">
        <title>Phylogenomic resolution of chytrid fungi.</title>
        <authorList>
            <person name="Stajich J.E."/>
            <person name="Amses K."/>
            <person name="Simmons R."/>
            <person name="Seto K."/>
            <person name="Myers J."/>
            <person name="Bonds A."/>
            <person name="Quandt C.A."/>
            <person name="Barry K."/>
            <person name="Liu P."/>
            <person name="Grigoriev I."/>
            <person name="Longcore J.E."/>
            <person name="James T.Y."/>
        </authorList>
    </citation>
    <scope>NUCLEOTIDE SEQUENCE</scope>
    <source>
        <strain evidence="3">JEL0318</strain>
    </source>
</reference>
<comment type="caution">
    <text evidence="3">The sequence shown here is derived from an EMBL/GenBank/DDBJ whole genome shotgun (WGS) entry which is preliminary data.</text>
</comment>
<name>A0AAD5S7D2_9FUNG</name>
<feature type="compositionally biased region" description="Polar residues" evidence="1">
    <location>
        <begin position="48"/>
        <end position="68"/>
    </location>
</feature>
<organism evidence="3 4">
    <name type="scientific">Rhizophlyctis rosea</name>
    <dbReference type="NCBI Taxonomy" id="64517"/>
    <lineage>
        <taxon>Eukaryota</taxon>
        <taxon>Fungi</taxon>
        <taxon>Fungi incertae sedis</taxon>
        <taxon>Chytridiomycota</taxon>
        <taxon>Chytridiomycota incertae sedis</taxon>
        <taxon>Chytridiomycetes</taxon>
        <taxon>Rhizophlyctidales</taxon>
        <taxon>Rhizophlyctidaceae</taxon>
        <taxon>Rhizophlyctis</taxon>
    </lineage>
</organism>